<keyword evidence="4" id="KW-0143">Chaperone</keyword>
<dbReference type="GO" id="GO:0016151">
    <property type="term" value="F:nickel cation binding"/>
    <property type="evidence" value="ECO:0007669"/>
    <property type="project" value="InterPro"/>
</dbReference>
<dbReference type="GeneID" id="45654825"/>
<keyword evidence="3" id="KW-0533">Nickel</keyword>
<name>A0A022PN62_9GAMM</name>
<dbReference type="AlphaFoldDB" id="A0A022PN62"/>
<dbReference type="Pfam" id="PF05194">
    <property type="entry name" value="UreE_C"/>
    <property type="match status" value="1"/>
</dbReference>
<gene>
    <name evidence="6" type="ORF">BA1DRAFT_00360</name>
</gene>
<comment type="subcellular location">
    <subcellularLocation>
        <location evidence="1">Cytoplasm</location>
    </subcellularLocation>
</comment>
<dbReference type="InterPro" id="IPR036118">
    <property type="entry name" value="UreE_N_sf"/>
</dbReference>
<dbReference type="Proteomes" id="UP000023464">
    <property type="component" value="Unassembled WGS sequence"/>
</dbReference>
<organism evidence="6 7">
    <name type="scientific">Photorhabdus aegyptia</name>
    <dbReference type="NCBI Taxonomy" id="2805098"/>
    <lineage>
        <taxon>Bacteria</taxon>
        <taxon>Pseudomonadati</taxon>
        <taxon>Pseudomonadota</taxon>
        <taxon>Gammaproteobacteria</taxon>
        <taxon>Enterobacterales</taxon>
        <taxon>Morganellaceae</taxon>
        <taxon>Photorhabdus</taxon>
    </lineage>
</organism>
<comment type="caution">
    <text evidence="6">The sequence shown here is derived from an EMBL/GenBank/DDBJ whole genome shotgun (WGS) entry which is preliminary data.</text>
</comment>
<keyword evidence="7" id="KW-1185">Reference proteome</keyword>
<evidence type="ECO:0000256" key="3">
    <source>
        <dbReference type="ARBA" id="ARBA00022596"/>
    </source>
</evidence>
<dbReference type="GO" id="GO:0006457">
    <property type="term" value="P:protein folding"/>
    <property type="evidence" value="ECO:0007669"/>
    <property type="project" value="InterPro"/>
</dbReference>
<evidence type="ECO:0000259" key="5">
    <source>
        <dbReference type="SMART" id="SM00988"/>
    </source>
</evidence>
<proteinExistence type="predicted"/>
<keyword evidence="2" id="KW-0963">Cytoplasm</keyword>
<reference evidence="6 7" key="1">
    <citation type="submission" date="2014-03" db="EMBL/GenBank/DDBJ databases">
        <title>Draft Genome of Photorhabdus luminescens BA1, an Egyptian Isolate.</title>
        <authorList>
            <person name="Ghazal S."/>
            <person name="Hurst S.G.IV."/>
            <person name="Morris K."/>
            <person name="Thomas K."/>
            <person name="Tisa L.S."/>
        </authorList>
    </citation>
    <scope>NUCLEOTIDE SEQUENCE [LARGE SCALE GENOMIC DNA]</scope>
    <source>
        <strain evidence="6 7">BA1</strain>
    </source>
</reference>
<accession>A0A022PN62</accession>
<dbReference type="InterPro" id="IPR007864">
    <property type="entry name" value="UreE_C_dom"/>
</dbReference>
<dbReference type="InterPro" id="IPR012406">
    <property type="entry name" value="UreE"/>
</dbReference>
<dbReference type="CDD" id="cd00571">
    <property type="entry name" value="UreE"/>
    <property type="match status" value="1"/>
</dbReference>
<dbReference type="InterPro" id="IPR004029">
    <property type="entry name" value="UreE_N"/>
</dbReference>
<sequence>MIVIEQILGNAKKDVFWRDRLQGISPDILVLSQWEAQKSRCRKSTLNGLDLGISLDRHQVLSDGDVLLWDEAKGLAVIVQMSLRDVMVIHLKSLLSLDLETVMKTSFELGHALGNQHWKSVIKNNQIYIPLTVSTKVMDSVMKTHGFHALPYSFVKGEEILPSLNNSEARLLFGGAEDSATHVHVDNTFLNQHVIKLK</sequence>
<protein>
    <submittedName>
        <fullName evidence="6">Urease accessory protein UreE</fullName>
    </submittedName>
</protein>
<evidence type="ECO:0000313" key="6">
    <source>
        <dbReference type="EMBL" id="EYU17071.1"/>
    </source>
</evidence>
<evidence type="ECO:0000313" key="7">
    <source>
        <dbReference type="Proteomes" id="UP000023464"/>
    </source>
</evidence>
<dbReference type="PIRSF" id="PIRSF036402">
    <property type="entry name" value="Ureas_acces_UreE"/>
    <property type="match status" value="1"/>
</dbReference>
<feature type="domain" description="UreE urease accessory N-terminal" evidence="5">
    <location>
        <begin position="1"/>
        <end position="75"/>
    </location>
</feature>
<evidence type="ECO:0000256" key="4">
    <source>
        <dbReference type="ARBA" id="ARBA00023186"/>
    </source>
</evidence>
<dbReference type="RefSeq" id="WP_036775655.1">
    <property type="nucleotide sequence ID" value="NZ_CAWLTM010000112.1"/>
</dbReference>
<dbReference type="PATRIC" id="fig|1393736.3.peg.367"/>
<dbReference type="GO" id="GO:0005737">
    <property type="term" value="C:cytoplasm"/>
    <property type="evidence" value="ECO:0007669"/>
    <property type="project" value="UniProtKB-SubCell"/>
</dbReference>
<dbReference type="Gene3D" id="2.60.260.20">
    <property type="entry name" value="Urease metallochaperone UreE, N-terminal domain"/>
    <property type="match status" value="1"/>
</dbReference>
<dbReference type="EMBL" id="JFGV01000003">
    <property type="protein sequence ID" value="EYU17071.1"/>
    <property type="molecule type" value="Genomic_DNA"/>
</dbReference>
<dbReference type="SMART" id="SM00988">
    <property type="entry name" value="UreE_N"/>
    <property type="match status" value="1"/>
</dbReference>
<evidence type="ECO:0000256" key="1">
    <source>
        <dbReference type="ARBA" id="ARBA00004496"/>
    </source>
</evidence>
<dbReference type="Pfam" id="PF02814">
    <property type="entry name" value="UreE_N"/>
    <property type="match status" value="1"/>
</dbReference>
<evidence type="ECO:0000256" key="2">
    <source>
        <dbReference type="ARBA" id="ARBA00022490"/>
    </source>
</evidence>
<dbReference type="GO" id="GO:0065003">
    <property type="term" value="P:protein-containing complex assembly"/>
    <property type="evidence" value="ECO:0007669"/>
    <property type="project" value="InterPro"/>
</dbReference>
<dbReference type="SUPFAM" id="SSF69287">
    <property type="entry name" value="Urease metallochaperone UreE, N-terminal domain"/>
    <property type="match status" value="1"/>
</dbReference>
<dbReference type="GO" id="GO:0019627">
    <property type="term" value="P:urea metabolic process"/>
    <property type="evidence" value="ECO:0007669"/>
    <property type="project" value="InterPro"/>
</dbReference>